<dbReference type="PROSITE" id="PS00086">
    <property type="entry name" value="CYTOCHROME_P450"/>
    <property type="match status" value="1"/>
</dbReference>
<comment type="subcellular location">
    <subcellularLocation>
        <location evidence="1">Membrane</location>
        <topology evidence="1">Single-pass membrane protein</topology>
    </subcellularLocation>
</comment>
<evidence type="ECO:0000256" key="1">
    <source>
        <dbReference type="ARBA" id="ARBA00004167"/>
    </source>
</evidence>
<evidence type="ECO:0000256" key="5">
    <source>
        <dbReference type="ARBA" id="ARBA00022723"/>
    </source>
</evidence>
<keyword evidence="5 11" id="KW-0479">Metal-binding</keyword>
<keyword evidence="3 11" id="KW-0349">Heme</keyword>
<feature type="transmembrane region" description="Helical" evidence="12">
    <location>
        <begin position="72"/>
        <end position="96"/>
    </location>
</feature>
<proteinExistence type="inferred from homology"/>
<dbReference type="SUPFAM" id="SSF48264">
    <property type="entry name" value="Cytochrome P450"/>
    <property type="match status" value="1"/>
</dbReference>
<keyword evidence="9 11" id="KW-0503">Monooxygenase</keyword>
<evidence type="ECO:0000256" key="2">
    <source>
        <dbReference type="ARBA" id="ARBA00010617"/>
    </source>
</evidence>
<dbReference type="PRINTS" id="PR00385">
    <property type="entry name" value="P450"/>
</dbReference>
<keyword evidence="7 11" id="KW-0560">Oxidoreductase</keyword>
<evidence type="ECO:0000256" key="4">
    <source>
        <dbReference type="ARBA" id="ARBA00022692"/>
    </source>
</evidence>
<dbReference type="InterPro" id="IPR017972">
    <property type="entry name" value="Cyt_P450_CS"/>
</dbReference>
<gene>
    <name evidence="13" type="ORF">DH2020_012023</name>
</gene>
<name>A0ABR0XF71_REHGL</name>
<evidence type="ECO:0000313" key="14">
    <source>
        <dbReference type="Proteomes" id="UP001318860"/>
    </source>
</evidence>
<evidence type="ECO:0000256" key="9">
    <source>
        <dbReference type="ARBA" id="ARBA00023033"/>
    </source>
</evidence>
<evidence type="ECO:0000256" key="6">
    <source>
        <dbReference type="ARBA" id="ARBA00022989"/>
    </source>
</evidence>
<dbReference type="InterPro" id="IPR050665">
    <property type="entry name" value="Cytochrome_P450_Monooxygen"/>
</dbReference>
<sequence>MGSTHVDSSHGRSIIFVESKDILEDSPMHFFFLLYVEIIFEDDVPIIRLFYIPNLTRIRRKLQQQRRTPSAAAPVLSDVAPLLHSLSTALAIIGYLSRMWAPFFSTLFYKLWWNPIHMQNMLRSQGLKGPSYKCIHGNTKEIINMRKEAIKTPYDLWQHDMFPRILPHWNTWMNLYGNNFLIWIGHQPQILVTEPELVKEILTNKNGVYHKIKPVSHIKKLLGDGLVIAEGEKWSRLRKLANHAFHGESLKYMVPAMIASVESMLERWGYHEKSKEIEISKEFKLLTSDVISRTAFGSSYLEGKNIFEMLTKLSVLIVRNAFKIKIFGLEKIWRSNDEIESDKIEQSLRDSIVSLVKKREDNVKTGQAENFGSDFLGSLLKVHHDLDPKSRISVDDIIDECKVFYIAGHETTSSLLGWIAVLLSIHTEWQEKARDEVLQLFGHEKPTGEGIARLKILSMIVNEALRLYSPVVHITRRAHRKTKLGKYEIPANVDVNISPLALHMNPEIWGQDVQIFNPQRFADGLGKATNGNPIAFLPFGSGPRACVGLNFAANEAKIALSMILQRYKLTLSPNYVHSPFQFLTLSSYSQNTFGYSIFRRESN</sequence>
<evidence type="ECO:0000256" key="3">
    <source>
        <dbReference type="ARBA" id="ARBA00022617"/>
    </source>
</evidence>
<dbReference type="InterPro" id="IPR036396">
    <property type="entry name" value="Cyt_P450_sf"/>
</dbReference>
<comment type="similarity">
    <text evidence="2 11">Belongs to the cytochrome P450 family.</text>
</comment>
<evidence type="ECO:0000256" key="7">
    <source>
        <dbReference type="ARBA" id="ARBA00023002"/>
    </source>
</evidence>
<keyword evidence="10 12" id="KW-0472">Membrane</keyword>
<dbReference type="InterPro" id="IPR001128">
    <property type="entry name" value="Cyt_P450"/>
</dbReference>
<dbReference type="Pfam" id="PF00067">
    <property type="entry name" value="p450"/>
    <property type="match status" value="1"/>
</dbReference>
<dbReference type="Gene3D" id="1.10.630.10">
    <property type="entry name" value="Cytochrome P450"/>
    <property type="match status" value="1"/>
</dbReference>
<protein>
    <recommendedName>
        <fullName evidence="15">Cytochrome P450 protein</fullName>
    </recommendedName>
</protein>
<keyword evidence="14" id="KW-1185">Reference proteome</keyword>
<dbReference type="PRINTS" id="PR00463">
    <property type="entry name" value="EP450I"/>
</dbReference>
<organism evidence="13 14">
    <name type="scientific">Rehmannia glutinosa</name>
    <name type="common">Chinese foxglove</name>
    <dbReference type="NCBI Taxonomy" id="99300"/>
    <lineage>
        <taxon>Eukaryota</taxon>
        <taxon>Viridiplantae</taxon>
        <taxon>Streptophyta</taxon>
        <taxon>Embryophyta</taxon>
        <taxon>Tracheophyta</taxon>
        <taxon>Spermatophyta</taxon>
        <taxon>Magnoliopsida</taxon>
        <taxon>eudicotyledons</taxon>
        <taxon>Gunneridae</taxon>
        <taxon>Pentapetalae</taxon>
        <taxon>asterids</taxon>
        <taxon>lamiids</taxon>
        <taxon>Lamiales</taxon>
        <taxon>Orobanchaceae</taxon>
        <taxon>Rehmannieae</taxon>
        <taxon>Rehmannia</taxon>
    </lineage>
</organism>
<comment type="caution">
    <text evidence="13">The sequence shown here is derived from an EMBL/GenBank/DDBJ whole genome shotgun (WGS) entry which is preliminary data.</text>
</comment>
<evidence type="ECO:0008006" key="15">
    <source>
        <dbReference type="Google" id="ProtNLM"/>
    </source>
</evidence>
<evidence type="ECO:0000313" key="13">
    <source>
        <dbReference type="EMBL" id="KAK6157775.1"/>
    </source>
</evidence>
<evidence type="ECO:0000256" key="10">
    <source>
        <dbReference type="ARBA" id="ARBA00023136"/>
    </source>
</evidence>
<feature type="transmembrane region" description="Helical" evidence="12">
    <location>
        <begin position="30"/>
        <end position="51"/>
    </location>
</feature>
<evidence type="ECO:0000256" key="12">
    <source>
        <dbReference type="SAM" id="Phobius"/>
    </source>
</evidence>
<dbReference type="InterPro" id="IPR002401">
    <property type="entry name" value="Cyt_P450_E_grp-I"/>
</dbReference>
<dbReference type="PANTHER" id="PTHR24282:SF270">
    <property type="entry name" value="CYTOCHROME P450 CYP749A22-LIKE"/>
    <property type="match status" value="1"/>
</dbReference>
<dbReference type="Proteomes" id="UP001318860">
    <property type="component" value="Unassembled WGS sequence"/>
</dbReference>
<dbReference type="EMBL" id="JABTTQ020000005">
    <property type="protein sequence ID" value="KAK6157775.1"/>
    <property type="molecule type" value="Genomic_DNA"/>
</dbReference>
<dbReference type="PANTHER" id="PTHR24282">
    <property type="entry name" value="CYTOCHROME P450 FAMILY MEMBER"/>
    <property type="match status" value="1"/>
</dbReference>
<keyword evidence="6 12" id="KW-1133">Transmembrane helix</keyword>
<keyword evidence="8 11" id="KW-0408">Iron</keyword>
<accession>A0ABR0XF71</accession>
<reference evidence="13 14" key="1">
    <citation type="journal article" date="2021" name="Comput. Struct. Biotechnol. J.">
        <title>De novo genome assembly of the potent medicinal plant Rehmannia glutinosa using nanopore technology.</title>
        <authorList>
            <person name="Ma L."/>
            <person name="Dong C."/>
            <person name="Song C."/>
            <person name="Wang X."/>
            <person name="Zheng X."/>
            <person name="Niu Y."/>
            <person name="Chen S."/>
            <person name="Feng W."/>
        </authorList>
    </citation>
    <scope>NUCLEOTIDE SEQUENCE [LARGE SCALE GENOMIC DNA]</scope>
    <source>
        <strain evidence="13">DH-2019</strain>
    </source>
</reference>
<evidence type="ECO:0000256" key="11">
    <source>
        <dbReference type="RuleBase" id="RU000461"/>
    </source>
</evidence>
<evidence type="ECO:0000256" key="8">
    <source>
        <dbReference type="ARBA" id="ARBA00023004"/>
    </source>
</evidence>
<keyword evidence="4 12" id="KW-0812">Transmembrane</keyword>